<keyword evidence="3" id="KW-1185">Reference proteome</keyword>
<dbReference type="EMBL" id="JAEHOE010000082">
    <property type="protein sequence ID" value="KAG2488610.1"/>
    <property type="molecule type" value="Genomic_DNA"/>
</dbReference>
<sequence length="89" mass="9732">MATQTDSPVQHEEVKLMGDKPKSASPPRLIIPKPEPVGDDFLFSPGVDTPGHRLQHEKLKEGFGPSEDQHADSPKRPPVGCLSCLKPIR</sequence>
<dbReference type="AlphaFoldDB" id="A0A835XS06"/>
<organism evidence="2 3">
    <name type="scientific">Edaphochlamys debaryana</name>
    <dbReference type="NCBI Taxonomy" id="47281"/>
    <lineage>
        <taxon>Eukaryota</taxon>
        <taxon>Viridiplantae</taxon>
        <taxon>Chlorophyta</taxon>
        <taxon>core chlorophytes</taxon>
        <taxon>Chlorophyceae</taxon>
        <taxon>CS clade</taxon>
        <taxon>Chlamydomonadales</taxon>
        <taxon>Chlamydomonadales incertae sedis</taxon>
        <taxon>Edaphochlamys</taxon>
    </lineage>
</organism>
<evidence type="ECO:0000313" key="2">
    <source>
        <dbReference type="EMBL" id="KAG2488610.1"/>
    </source>
</evidence>
<name>A0A835XS06_9CHLO</name>
<feature type="compositionally biased region" description="Basic and acidic residues" evidence="1">
    <location>
        <begin position="50"/>
        <end position="75"/>
    </location>
</feature>
<feature type="region of interest" description="Disordered" evidence="1">
    <location>
        <begin position="1"/>
        <end position="89"/>
    </location>
</feature>
<dbReference type="Proteomes" id="UP000612055">
    <property type="component" value="Unassembled WGS sequence"/>
</dbReference>
<protein>
    <submittedName>
        <fullName evidence="2">Uncharacterized protein</fullName>
    </submittedName>
</protein>
<feature type="compositionally biased region" description="Basic and acidic residues" evidence="1">
    <location>
        <begin position="9"/>
        <end position="22"/>
    </location>
</feature>
<proteinExistence type="predicted"/>
<gene>
    <name evidence="2" type="ORF">HYH03_012927</name>
</gene>
<dbReference type="OrthoDB" id="10321491at2759"/>
<evidence type="ECO:0000313" key="3">
    <source>
        <dbReference type="Proteomes" id="UP000612055"/>
    </source>
</evidence>
<accession>A0A835XS06</accession>
<reference evidence="2" key="1">
    <citation type="journal article" date="2020" name="bioRxiv">
        <title>Comparative genomics of Chlamydomonas.</title>
        <authorList>
            <person name="Craig R.J."/>
            <person name="Hasan A.R."/>
            <person name="Ness R.W."/>
            <person name="Keightley P.D."/>
        </authorList>
    </citation>
    <scope>NUCLEOTIDE SEQUENCE</scope>
    <source>
        <strain evidence="2">CCAP 11/70</strain>
    </source>
</reference>
<comment type="caution">
    <text evidence="2">The sequence shown here is derived from an EMBL/GenBank/DDBJ whole genome shotgun (WGS) entry which is preliminary data.</text>
</comment>
<evidence type="ECO:0000256" key="1">
    <source>
        <dbReference type="SAM" id="MobiDB-lite"/>
    </source>
</evidence>